<sequence length="78" mass="8851">MRLLKFPDQISLVFHPSSVSVEYRQRPSLPDPSPCWTLQAKNRFRFRFSLSLLHTLPPLVSTQIKSAVAADSLFPSVP</sequence>
<dbReference type="EMBL" id="OZ034822">
    <property type="protein sequence ID" value="CAL1413353.1"/>
    <property type="molecule type" value="Genomic_DNA"/>
</dbReference>
<keyword evidence="2" id="KW-1185">Reference proteome</keyword>
<protein>
    <submittedName>
        <fullName evidence="1">Uncharacterized protein</fullName>
    </submittedName>
</protein>
<accession>A0AAV2GU66</accession>
<gene>
    <name evidence="1" type="ORF">LTRI10_LOCUS52591</name>
</gene>
<evidence type="ECO:0000313" key="2">
    <source>
        <dbReference type="Proteomes" id="UP001497516"/>
    </source>
</evidence>
<reference evidence="1 2" key="1">
    <citation type="submission" date="2024-04" db="EMBL/GenBank/DDBJ databases">
        <authorList>
            <person name="Fracassetti M."/>
        </authorList>
    </citation>
    <scope>NUCLEOTIDE SEQUENCE [LARGE SCALE GENOMIC DNA]</scope>
</reference>
<proteinExistence type="predicted"/>
<dbReference type="AlphaFoldDB" id="A0AAV2GU66"/>
<organism evidence="1 2">
    <name type="scientific">Linum trigynum</name>
    <dbReference type="NCBI Taxonomy" id="586398"/>
    <lineage>
        <taxon>Eukaryota</taxon>
        <taxon>Viridiplantae</taxon>
        <taxon>Streptophyta</taxon>
        <taxon>Embryophyta</taxon>
        <taxon>Tracheophyta</taxon>
        <taxon>Spermatophyta</taxon>
        <taxon>Magnoliopsida</taxon>
        <taxon>eudicotyledons</taxon>
        <taxon>Gunneridae</taxon>
        <taxon>Pentapetalae</taxon>
        <taxon>rosids</taxon>
        <taxon>fabids</taxon>
        <taxon>Malpighiales</taxon>
        <taxon>Linaceae</taxon>
        <taxon>Linum</taxon>
    </lineage>
</organism>
<evidence type="ECO:0000313" key="1">
    <source>
        <dbReference type="EMBL" id="CAL1413353.1"/>
    </source>
</evidence>
<name>A0AAV2GU66_9ROSI</name>
<dbReference type="Proteomes" id="UP001497516">
    <property type="component" value="Chromosome 9"/>
</dbReference>